<dbReference type="AlphaFoldDB" id="A0A2P2N9K3"/>
<name>A0A2P2N9K3_RHIMU</name>
<organism evidence="1">
    <name type="scientific">Rhizophora mucronata</name>
    <name type="common">Asiatic mangrove</name>
    <dbReference type="NCBI Taxonomy" id="61149"/>
    <lineage>
        <taxon>Eukaryota</taxon>
        <taxon>Viridiplantae</taxon>
        <taxon>Streptophyta</taxon>
        <taxon>Embryophyta</taxon>
        <taxon>Tracheophyta</taxon>
        <taxon>Spermatophyta</taxon>
        <taxon>Magnoliopsida</taxon>
        <taxon>eudicotyledons</taxon>
        <taxon>Gunneridae</taxon>
        <taxon>Pentapetalae</taxon>
        <taxon>rosids</taxon>
        <taxon>fabids</taxon>
        <taxon>Malpighiales</taxon>
        <taxon>Rhizophoraceae</taxon>
        <taxon>Rhizophora</taxon>
    </lineage>
</organism>
<accession>A0A2P2N9K3</accession>
<sequence length="39" mass="4549">MLHAMLATLCCFSVVSVMLVQCSFRKAELSYWIFFVLEM</sequence>
<evidence type="ECO:0000313" key="1">
    <source>
        <dbReference type="EMBL" id="MBX39158.1"/>
    </source>
</evidence>
<reference evidence="1" key="1">
    <citation type="submission" date="2018-02" db="EMBL/GenBank/DDBJ databases">
        <title>Rhizophora mucronata_Transcriptome.</title>
        <authorList>
            <person name="Meera S.P."/>
            <person name="Sreeshan A."/>
            <person name="Augustine A."/>
        </authorList>
    </citation>
    <scope>NUCLEOTIDE SEQUENCE</scope>
    <source>
        <tissue evidence="1">Leaf</tissue>
    </source>
</reference>
<proteinExistence type="predicted"/>
<protein>
    <submittedName>
        <fullName evidence="1">Uncharacterized protein</fullName>
    </submittedName>
</protein>
<dbReference type="EMBL" id="GGEC01058674">
    <property type="protein sequence ID" value="MBX39158.1"/>
    <property type="molecule type" value="Transcribed_RNA"/>
</dbReference>